<keyword evidence="2" id="KW-0732">Signal</keyword>
<feature type="transmembrane region" description="Helical" evidence="1">
    <location>
        <begin position="233"/>
        <end position="255"/>
    </location>
</feature>
<gene>
    <name evidence="3" type="ORF">GGR25_004543</name>
</gene>
<feature type="signal peptide" evidence="2">
    <location>
        <begin position="1"/>
        <end position="27"/>
    </location>
</feature>
<keyword evidence="1" id="KW-0472">Membrane</keyword>
<keyword evidence="4" id="KW-1185">Reference proteome</keyword>
<reference evidence="3 4" key="1">
    <citation type="submission" date="2020-08" db="EMBL/GenBank/DDBJ databases">
        <title>Genomic Encyclopedia of Type Strains, Phase IV (KMG-IV): sequencing the most valuable type-strain genomes for metagenomic binning, comparative biology and taxonomic classification.</title>
        <authorList>
            <person name="Goeker M."/>
        </authorList>
    </citation>
    <scope>NUCLEOTIDE SEQUENCE [LARGE SCALE GENOMIC DNA]</scope>
    <source>
        <strain evidence="3 4">DSM 25966</strain>
    </source>
</reference>
<organism evidence="3 4">
    <name type="scientific">Kaistia hirudinis</name>
    <dbReference type="NCBI Taxonomy" id="1293440"/>
    <lineage>
        <taxon>Bacteria</taxon>
        <taxon>Pseudomonadati</taxon>
        <taxon>Pseudomonadota</taxon>
        <taxon>Alphaproteobacteria</taxon>
        <taxon>Hyphomicrobiales</taxon>
        <taxon>Kaistiaceae</taxon>
        <taxon>Kaistia</taxon>
    </lineage>
</organism>
<accession>A0A840ASU5</accession>
<protein>
    <submittedName>
        <fullName evidence="3">Uncharacterized protein (TIGR02186 family)</fullName>
    </submittedName>
</protein>
<dbReference type="Proteomes" id="UP000553963">
    <property type="component" value="Unassembled WGS sequence"/>
</dbReference>
<dbReference type="InterPro" id="IPR019088">
    <property type="entry name" value="CHP02186-rel_TM"/>
</dbReference>
<sequence length="258" mass="28336">MRRACRMPLAVPVLFIALALMASRAAAEDLIFTLSSDRIRITSDFRGVDLVAFGAIERDAETVSRGAGYDVVVVMRGPPETLVTRRKARFAGIWINRASRTFPNVPSFYLASASRPLADISTPAILKRYQIGPENLAFQALGGPDEDSAFRDGLIRLKADAGLFEVAESTVSFPGTSVFKANLSIPANVPVGDYVVTAYLFRDSAMLARQSLTIRVSKEGFERLTFDLAHRYGYLYGLLCVVLALFTGWLAGIIFRRD</sequence>
<keyword evidence="1" id="KW-0812">Transmembrane</keyword>
<dbReference type="Pfam" id="PF09608">
    <property type="entry name" value="Alph_Pro_TM"/>
    <property type="match status" value="1"/>
</dbReference>
<name>A0A840ASU5_9HYPH</name>
<dbReference type="AlphaFoldDB" id="A0A840ASU5"/>
<comment type="caution">
    <text evidence="3">The sequence shown here is derived from an EMBL/GenBank/DDBJ whole genome shotgun (WGS) entry which is preliminary data.</text>
</comment>
<dbReference type="RefSeq" id="WP_183401118.1">
    <property type="nucleotide sequence ID" value="NZ_JACIDS010000006.1"/>
</dbReference>
<proteinExistence type="predicted"/>
<evidence type="ECO:0000256" key="1">
    <source>
        <dbReference type="SAM" id="Phobius"/>
    </source>
</evidence>
<keyword evidence="1" id="KW-1133">Transmembrane helix</keyword>
<evidence type="ECO:0000256" key="2">
    <source>
        <dbReference type="SAM" id="SignalP"/>
    </source>
</evidence>
<evidence type="ECO:0000313" key="3">
    <source>
        <dbReference type="EMBL" id="MBB3933470.1"/>
    </source>
</evidence>
<feature type="chain" id="PRO_5032377180" evidence="2">
    <location>
        <begin position="28"/>
        <end position="258"/>
    </location>
</feature>
<dbReference type="EMBL" id="JACIDS010000006">
    <property type="protein sequence ID" value="MBB3933470.1"/>
    <property type="molecule type" value="Genomic_DNA"/>
</dbReference>
<evidence type="ECO:0000313" key="4">
    <source>
        <dbReference type="Proteomes" id="UP000553963"/>
    </source>
</evidence>